<dbReference type="PRINTS" id="PR00401">
    <property type="entry name" value="SH2DOMAIN"/>
</dbReference>
<keyword evidence="2 3" id="KW-0727">SH2 domain</keyword>
<dbReference type="PROSITE" id="PS50001">
    <property type="entry name" value="SH2"/>
    <property type="match status" value="1"/>
</dbReference>
<reference evidence="7" key="1">
    <citation type="journal article" date="2010" name="Science">
        <title>Plasticity of animal genome architecture unmasked by rapid evolution of a pelagic tunicate.</title>
        <authorList>
            <person name="Denoeud F."/>
            <person name="Henriet S."/>
            <person name="Mungpakdee S."/>
            <person name="Aury J.M."/>
            <person name="Da Silva C."/>
            <person name="Brinkmann H."/>
            <person name="Mikhaleva J."/>
            <person name="Olsen L.C."/>
            <person name="Jubin C."/>
            <person name="Canestro C."/>
            <person name="Bouquet J.M."/>
            <person name="Danks G."/>
            <person name="Poulain J."/>
            <person name="Campsteijn C."/>
            <person name="Adamski M."/>
            <person name="Cross I."/>
            <person name="Yadetie F."/>
            <person name="Muffato M."/>
            <person name="Louis A."/>
            <person name="Butcher S."/>
            <person name="Tsagkogeorga G."/>
            <person name="Konrad A."/>
            <person name="Singh S."/>
            <person name="Jensen M.F."/>
            <person name="Cong E.H."/>
            <person name="Eikeseth-Otteraa H."/>
            <person name="Noel B."/>
            <person name="Anthouard V."/>
            <person name="Porcel B.M."/>
            <person name="Kachouri-Lafond R."/>
            <person name="Nishino A."/>
            <person name="Ugolini M."/>
            <person name="Chourrout P."/>
            <person name="Nishida H."/>
            <person name="Aasland R."/>
            <person name="Huzurbazar S."/>
            <person name="Westhof E."/>
            <person name="Delsuc F."/>
            <person name="Lehrach H."/>
            <person name="Reinhardt R."/>
            <person name="Weissenbach J."/>
            <person name="Roy S.W."/>
            <person name="Artiguenave F."/>
            <person name="Postlethwait J.H."/>
            <person name="Manak J.R."/>
            <person name="Thompson E.M."/>
            <person name="Jaillon O."/>
            <person name="Du Pasquier L."/>
            <person name="Boudinot P."/>
            <person name="Liberles D.A."/>
            <person name="Volff J.N."/>
            <person name="Philippe H."/>
            <person name="Lenhard B."/>
            <person name="Roest Crollius H."/>
            <person name="Wincker P."/>
            <person name="Chourrout D."/>
        </authorList>
    </citation>
    <scope>NUCLEOTIDE SEQUENCE [LARGE SCALE GENOMIC DNA]</scope>
</reference>
<name>E4YA86_OIKDI</name>
<protein>
    <recommendedName>
        <fullName evidence="8">SH3 domain-containing protein</fullName>
    </recommendedName>
</protein>
<dbReference type="InterPro" id="IPR001452">
    <property type="entry name" value="SH3_domain"/>
</dbReference>
<organism evidence="7">
    <name type="scientific">Oikopleura dioica</name>
    <name type="common">Tunicate</name>
    <dbReference type="NCBI Taxonomy" id="34765"/>
    <lineage>
        <taxon>Eukaryota</taxon>
        <taxon>Metazoa</taxon>
        <taxon>Chordata</taxon>
        <taxon>Tunicata</taxon>
        <taxon>Appendicularia</taxon>
        <taxon>Copelata</taxon>
        <taxon>Oikopleuridae</taxon>
        <taxon>Oikopleura</taxon>
    </lineage>
</organism>
<feature type="domain" description="SH3" evidence="6">
    <location>
        <begin position="1"/>
        <end position="56"/>
    </location>
</feature>
<dbReference type="SUPFAM" id="SSF55550">
    <property type="entry name" value="SH2 domain"/>
    <property type="match status" value="1"/>
</dbReference>
<dbReference type="PANTHER" id="PTHR46037">
    <property type="entry name" value="PROTEIN ENHANCER OF SEVENLESS 2B"/>
    <property type="match status" value="1"/>
</dbReference>
<dbReference type="InterPro" id="IPR000980">
    <property type="entry name" value="SH2"/>
</dbReference>
<dbReference type="InterPro" id="IPR043539">
    <property type="entry name" value="Grb2-like"/>
</dbReference>
<proteinExistence type="predicted"/>
<evidence type="ECO:0000259" key="5">
    <source>
        <dbReference type="PROSITE" id="PS50001"/>
    </source>
</evidence>
<dbReference type="Gene3D" id="3.30.505.10">
    <property type="entry name" value="SH2 domain"/>
    <property type="match status" value="1"/>
</dbReference>
<dbReference type="SMART" id="SM00326">
    <property type="entry name" value="SH3"/>
    <property type="match status" value="2"/>
</dbReference>
<dbReference type="Pfam" id="PF00017">
    <property type="entry name" value="SH2"/>
    <property type="match status" value="1"/>
</dbReference>
<evidence type="ECO:0000313" key="7">
    <source>
        <dbReference type="EMBL" id="CBY32473.1"/>
    </source>
</evidence>
<feature type="domain" description="SH2" evidence="5">
    <location>
        <begin position="59"/>
        <end position="144"/>
    </location>
</feature>
<keyword evidence="1 4" id="KW-0728">SH3 domain</keyword>
<dbReference type="AlphaFoldDB" id="E4YA86"/>
<accession>E4YA86</accession>
<evidence type="ECO:0000259" key="6">
    <source>
        <dbReference type="PROSITE" id="PS50002"/>
    </source>
</evidence>
<dbReference type="SMART" id="SM00252">
    <property type="entry name" value="SH2"/>
    <property type="match status" value="1"/>
</dbReference>
<evidence type="ECO:0000256" key="4">
    <source>
        <dbReference type="PROSITE-ProRule" id="PRU00192"/>
    </source>
</evidence>
<dbReference type="Gene3D" id="2.30.30.40">
    <property type="entry name" value="SH3 Domains"/>
    <property type="match status" value="2"/>
</dbReference>
<evidence type="ECO:0000256" key="1">
    <source>
        <dbReference type="ARBA" id="ARBA00022443"/>
    </source>
</evidence>
<dbReference type="Proteomes" id="UP000011014">
    <property type="component" value="Unassembled WGS sequence"/>
</dbReference>
<dbReference type="EMBL" id="FN654355">
    <property type="protein sequence ID" value="CBY32473.1"/>
    <property type="molecule type" value="Genomic_DNA"/>
</dbReference>
<evidence type="ECO:0000256" key="3">
    <source>
        <dbReference type="PROSITE-ProRule" id="PRU00191"/>
    </source>
</evidence>
<dbReference type="InterPro" id="IPR036028">
    <property type="entry name" value="SH3-like_dom_sf"/>
</dbReference>
<evidence type="ECO:0008006" key="8">
    <source>
        <dbReference type="Google" id="ProtNLM"/>
    </source>
</evidence>
<dbReference type="PROSITE" id="PS50002">
    <property type="entry name" value="SH3"/>
    <property type="match status" value="2"/>
</dbReference>
<dbReference type="InterPro" id="IPR036860">
    <property type="entry name" value="SH2_dom_sf"/>
</dbReference>
<feature type="domain" description="SH3" evidence="6">
    <location>
        <begin position="168"/>
        <end position="243"/>
    </location>
</feature>
<dbReference type="SUPFAM" id="SSF50044">
    <property type="entry name" value="SH3-domain"/>
    <property type="match status" value="2"/>
</dbReference>
<gene>
    <name evidence="7" type="ORF">GSOID_T00031810001</name>
</gene>
<evidence type="ECO:0000256" key="2">
    <source>
        <dbReference type="ARBA" id="ARBA00022999"/>
    </source>
</evidence>
<sequence length="243" mass="28490">MEAEAIADYVQVQGDEFSLTVGQQINILDNSGDFYLADMEGEERYVPGNYVKLKRQVPWFLGHIERPEAEDILRNVPHGAFLVRNHQQKDPNVREKESPFSLSVKNVSLQIVQHYKINKSKEGHFWLYPQYEFASLNKLIAWYTAPHEDSEPHLVPVDLGYRSTRRDFPTRLAISRHTFKKEDTNELSFEANREIEVHEKIPVPQEGRRVIYQSYDDTEWFYGHLKGKPAEKGFFPRHFVDIV</sequence>